<evidence type="ECO:0000256" key="3">
    <source>
        <dbReference type="ARBA" id="ARBA00005179"/>
    </source>
</evidence>
<dbReference type="Proteomes" id="UP000292702">
    <property type="component" value="Unassembled WGS sequence"/>
</dbReference>
<reference evidence="15 16" key="1">
    <citation type="submission" date="2018-11" db="EMBL/GenBank/DDBJ databases">
        <title>Genome assembly of Steccherinum ochraceum LE-BIN_3174, the white-rot fungus of the Steccherinaceae family (The Residual Polyporoid clade, Polyporales, Basidiomycota).</title>
        <authorList>
            <person name="Fedorova T.V."/>
            <person name="Glazunova O.A."/>
            <person name="Landesman E.O."/>
            <person name="Moiseenko K.V."/>
            <person name="Psurtseva N.V."/>
            <person name="Savinova O.S."/>
            <person name="Shakhova N.V."/>
            <person name="Tyazhelova T.V."/>
            <person name="Vasina D.V."/>
        </authorList>
    </citation>
    <scope>NUCLEOTIDE SEQUENCE [LARGE SCALE GENOMIC DNA]</scope>
    <source>
        <strain evidence="15 16">LE-BIN_3174</strain>
    </source>
</reference>
<dbReference type="GO" id="GO:0020037">
    <property type="term" value="F:heme binding"/>
    <property type="evidence" value="ECO:0007669"/>
    <property type="project" value="InterPro"/>
</dbReference>
<evidence type="ECO:0000256" key="10">
    <source>
        <dbReference type="ARBA" id="ARBA00023004"/>
    </source>
</evidence>
<dbReference type="STRING" id="92696.A0A4V2MXG7"/>
<evidence type="ECO:0000256" key="12">
    <source>
        <dbReference type="ARBA" id="ARBA00023136"/>
    </source>
</evidence>
<dbReference type="EMBL" id="RWJN01000029">
    <property type="protein sequence ID" value="TCD70017.1"/>
    <property type="molecule type" value="Genomic_DNA"/>
</dbReference>
<organism evidence="15 16">
    <name type="scientific">Steccherinum ochraceum</name>
    <dbReference type="NCBI Taxonomy" id="92696"/>
    <lineage>
        <taxon>Eukaryota</taxon>
        <taxon>Fungi</taxon>
        <taxon>Dikarya</taxon>
        <taxon>Basidiomycota</taxon>
        <taxon>Agaricomycotina</taxon>
        <taxon>Agaricomycetes</taxon>
        <taxon>Polyporales</taxon>
        <taxon>Steccherinaceae</taxon>
        <taxon>Steccherinum</taxon>
    </lineage>
</organism>
<protein>
    <recommendedName>
        <fullName evidence="17">Cytochrome P450</fullName>
    </recommendedName>
</protein>
<keyword evidence="12" id="KW-0472">Membrane</keyword>
<evidence type="ECO:0000256" key="2">
    <source>
        <dbReference type="ARBA" id="ARBA00004167"/>
    </source>
</evidence>
<keyword evidence="9 14" id="KW-0560">Oxidoreductase</keyword>
<dbReference type="PANTHER" id="PTHR46300">
    <property type="entry name" value="P450, PUTATIVE (EUROFUNG)-RELATED-RELATED"/>
    <property type="match status" value="1"/>
</dbReference>
<keyword evidence="11 14" id="KW-0503">Monooxygenase</keyword>
<dbReference type="PANTHER" id="PTHR46300:SF7">
    <property type="entry name" value="P450, PUTATIVE (EUROFUNG)-RELATED"/>
    <property type="match status" value="1"/>
</dbReference>
<comment type="pathway">
    <text evidence="3">Secondary metabolite biosynthesis.</text>
</comment>
<gene>
    <name evidence="15" type="ORF">EIP91_005268</name>
</gene>
<evidence type="ECO:0008006" key="17">
    <source>
        <dbReference type="Google" id="ProtNLM"/>
    </source>
</evidence>
<dbReference type="InterPro" id="IPR001128">
    <property type="entry name" value="Cyt_P450"/>
</dbReference>
<evidence type="ECO:0000256" key="4">
    <source>
        <dbReference type="ARBA" id="ARBA00010617"/>
    </source>
</evidence>
<comment type="subcellular location">
    <subcellularLocation>
        <location evidence="2">Membrane</location>
        <topology evidence="2">Single-pass membrane protein</topology>
    </subcellularLocation>
</comment>
<dbReference type="InterPro" id="IPR017972">
    <property type="entry name" value="Cyt_P450_CS"/>
</dbReference>
<dbReference type="InterPro" id="IPR036396">
    <property type="entry name" value="Cyt_P450_sf"/>
</dbReference>
<keyword evidence="10 13" id="KW-0408">Iron</keyword>
<evidence type="ECO:0000256" key="7">
    <source>
        <dbReference type="ARBA" id="ARBA00022723"/>
    </source>
</evidence>
<dbReference type="Pfam" id="PF00067">
    <property type="entry name" value="p450"/>
    <property type="match status" value="1"/>
</dbReference>
<dbReference type="GO" id="GO:0016020">
    <property type="term" value="C:membrane"/>
    <property type="evidence" value="ECO:0007669"/>
    <property type="project" value="UniProtKB-SubCell"/>
</dbReference>
<keyword evidence="5 13" id="KW-0349">Heme</keyword>
<dbReference type="SUPFAM" id="SSF48264">
    <property type="entry name" value="Cytochrome P450"/>
    <property type="match status" value="1"/>
</dbReference>
<dbReference type="InterPro" id="IPR002401">
    <property type="entry name" value="Cyt_P450_E_grp-I"/>
</dbReference>
<dbReference type="AlphaFoldDB" id="A0A4V2MXG7"/>
<dbReference type="InterPro" id="IPR050364">
    <property type="entry name" value="Cytochrome_P450_fung"/>
</dbReference>
<evidence type="ECO:0000256" key="6">
    <source>
        <dbReference type="ARBA" id="ARBA00022692"/>
    </source>
</evidence>
<evidence type="ECO:0000256" key="1">
    <source>
        <dbReference type="ARBA" id="ARBA00001971"/>
    </source>
</evidence>
<dbReference type="PROSITE" id="PS00086">
    <property type="entry name" value="CYTOCHROME_P450"/>
    <property type="match status" value="1"/>
</dbReference>
<dbReference type="GO" id="GO:0004497">
    <property type="term" value="F:monooxygenase activity"/>
    <property type="evidence" value="ECO:0007669"/>
    <property type="project" value="UniProtKB-KW"/>
</dbReference>
<proteinExistence type="inferred from homology"/>
<feature type="binding site" description="axial binding residue" evidence="13">
    <location>
        <position position="370"/>
    </location>
    <ligand>
        <name>heme</name>
        <dbReference type="ChEBI" id="CHEBI:30413"/>
    </ligand>
    <ligandPart>
        <name>Fe</name>
        <dbReference type="ChEBI" id="CHEBI:18248"/>
    </ligandPart>
</feature>
<dbReference type="Gene3D" id="1.10.630.10">
    <property type="entry name" value="Cytochrome P450"/>
    <property type="match status" value="1"/>
</dbReference>
<evidence type="ECO:0000256" key="14">
    <source>
        <dbReference type="RuleBase" id="RU000461"/>
    </source>
</evidence>
<evidence type="ECO:0000256" key="5">
    <source>
        <dbReference type="ARBA" id="ARBA00022617"/>
    </source>
</evidence>
<dbReference type="CDD" id="cd11065">
    <property type="entry name" value="CYP64-like"/>
    <property type="match status" value="1"/>
</dbReference>
<comment type="similarity">
    <text evidence="4 14">Belongs to the cytochrome P450 family.</text>
</comment>
<keyword evidence="16" id="KW-1185">Reference proteome</keyword>
<evidence type="ECO:0000256" key="11">
    <source>
        <dbReference type="ARBA" id="ARBA00023033"/>
    </source>
</evidence>
<comment type="cofactor">
    <cofactor evidence="1 13">
        <name>heme</name>
        <dbReference type="ChEBI" id="CHEBI:30413"/>
    </cofactor>
</comment>
<evidence type="ECO:0000313" key="16">
    <source>
        <dbReference type="Proteomes" id="UP000292702"/>
    </source>
</evidence>
<evidence type="ECO:0000256" key="9">
    <source>
        <dbReference type="ARBA" id="ARBA00023002"/>
    </source>
</evidence>
<keyword evidence="8" id="KW-1133">Transmembrane helix</keyword>
<keyword evidence="7 13" id="KW-0479">Metal-binding</keyword>
<dbReference type="GO" id="GO:0016705">
    <property type="term" value="F:oxidoreductase activity, acting on paired donors, with incorporation or reduction of molecular oxygen"/>
    <property type="evidence" value="ECO:0007669"/>
    <property type="project" value="InterPro"/>
</dbReference>
<dbReference type="GO" id="GO:0005506">
    <property type="term" value="F:iron ion binding"/>
    <property type="evidence" value="ECO:0007669"/>
    <property type="project" value="InterPro"/>
</dbReference>
<dbReference type="PRINTS" id="PR00463">
    <property type="entry name" value="EP450I"/>
</dbReference>
<dbReference type="OrthoDB" id="2789670at2759"/>
<evidence type="ECO:0000313" key="15">
    <source>
        <dbReference type="EMBL" id="TCD70017.1"/>
    </source>
</evidence>
<sequence>MHPILVVDSAEAAAELLEKRGHLYSDRLQLLMPKLLAWDFSMALLPYGPDWRAHRKLFHQYFDPSVISAYEKVTQQEVAACLLRWLDSPQNVVGHIRQLFASLIFQIVYGRKVNSLDDEFVKLVEKSLEGANKSAAPGANLVELLPFLRHIPGWLPGGTAQSLAQEYRPAVESMVKSPLAAVRKAMEAGIAQPCVASAIITDMQDTAGSTTLPSDQERLLTNVTGVAYIGASDTTVSAVTSFLLAMALYPEVQKKAQDELDRTVGTGRLPDHRDVEAMPYVQAVALETLRWLPAGPLAIPRRLTEDDEYRGHFIPAGTIVIPNAWAMLHDPTDYPEPHVFMPERFLKDGKLNPDVRDPNAFAFGYGRRVCPGAALGNAMIGLVIACTLHVFDISAGVDQDGNLKQLSTETTDGFIIHPRTVPTGLKPRSAAAERLIRDQAAFA</sequence>
<name>A0A4V2MXG7_9APHY</name>
<evidence type="ECO:0000256" key="8">
    <source>
        <dbReference type="ARBA" id="ARBA00022989"/>
    </source>
</evidence>
<keyword evidence="6" id="KW-0812">Transmembrane</keyword>
<evidence type="ECO:0000256" key="13">
    <source>
        <dbReference type="PIRSR" id="PIRSR602401-1"/>
    </source>
</evidence>
<accession>A0A4V2MXG7</accession>
<comment type="caution">
    <text evidence="15">The sequence shown here is derived from an EMBL/GenBank/DDBJ whole genome shotgun (WGS) entry which is preliminary data.</text>
</comment>